<protein>
    <recommendedName>
        <fullName evidence="1">Mvd1 C-terminal domain-containing protein</fullName>
    </recommendedName>
</protein>
<dbReference type="PANTHER" id="PTHR10977:SF3">
    <property type="entry name" value="DIPHOSPHOMEVALONATE DECARBOXYLASE"/>
    <property type="match status" value="1"/>
</dbReference>
<dbReference type="PANTHER" id="PTHR10977">
    <property type="entry name" value="DIPHOSPHOMEVALONATE DECARBOXYLASE"/>
    <property type="match status" value="1"/>
</dbReference>
<dbReference type="AlphaFoldDB" id="A0A9W9Z7P6"/>
<sequence>MKAMKKAISEKDFKTFAETTMKESNQLHAVCQDTYPPISPPYMNQISHTIVQLVTQYNNFYHQPKVAYTFDAGPNAFLFVMESDIADILALIRHFFPPETESGFVQGIENPSASHFSKESSGINFC</sequence>
<dbReference type="InterPro" id="IPR041431">
    <property type="entry name" value="Mvd1_C"/>
</dbReference>
<organism evidence="2 3">
    <name type="scientific">Desmophyllum pertusum</name>
    <dbReference type="NCBI Taxonomy" id="174260"/>
    <lineage>
        <taxon>Eukaryota</taxon>
        <taxon>Metazoa</taxon>
        <taxon>Cnidaria</taxon>
        <taxon>Anthozoa</taxon>
        <taxon>Hexacorallia</taxon>
        <taxon>Scleractinia</taxon>
        <taxon>Caryophylliina</taxon>
        <taxon>Caryophylliidae</taxon>
        <taxon>Desmophyllum</taxon>
    </lineage>
</organism>
<dbReference type="Proteomes" id="UP001163046">
    <property type="component" value="Unassembled WGS sequence"/>
</dbReference>
<feature type="domain" description="Mvd1 C-terminal" evidence="1">
    <location>
        <begin position="1"/>
        <end position="112"/>
    </location>
</feature>
<dbReference type="GO" id="GO:0005829">
    <property type="term" value="C:cytosol"/>
    <property type="evidence" value="ECO:0007669"/>
    <property type="project" value="TreeGrafter"/>
</dbReference>
<dbReference type="EMBL" id="MU826827">
    <property type="protein sequence ID" value="KAJ7374949.1"/>
    <property type="molecule type" value="Genomic_DNA"/>
</dbReference>
<evidence type="ECO:0000259" key="1">
    <source>
        <dbReference type="Pfam" id="PF18376"/>
    </source>
</evidence>
<gene>
    <name evidence="2" type="ORF">OS493_005309</name>
</gene>
<reference evidence="2" key="1">
    <citation type="submission" date="2023-01" db="EMBL/GenBank/DDBJ databases">
        <title>Genome assembly of the deep-sea coral Lophelia pertusa.</title>
        <authorList>
            <person name="Herrera S."/>
            <person name="Cordes E."/>
        </authorList>
    </citation>
    <scope>NUCLEOTIDE SEQUENCE</scope>
    <source>
        <strain evidence="2">USNM1676648</strain>
        <tissue evidence="2">Polyp</tissue>
    </source>
</reference>
<dbReference type="GO" id="GO:0004163">
    <property type="term" value="F:diphosphomevalonate decarboxylase activity"/>
    <property type="evidence" value="ECO:0007669"/>
    <property type="project" value="TreeGrafter"/>
</dbReference>
<dbReference type="Gene3D" id="3.30.70.890">
    <property type="entry name" value="GHMP kinase, C-terminal domain"/>
    <property type="match status" value="1"/>
</dbReference>
<dbReference type="Pfam" id="PF18376">
    <property type="entry name" value="MDD_C"/>
    <property type="match status" value="1"/>
</dbReference>
<dbReference type="GO" id="GO:0019287">
    <property type="term" value="P:isopentenyl diphosphate biosynthetic process, mevalonate pathway"/>
    <property type="evidence" value="ECO:0007669"/>
    <property type="project" value="TreeGrafter"/>
</dbReference>
<comment type="caution">
    <text evidence="2">The sequence shown here is derived from an EMBL/GenBank/DDBJ whole genome shotgun (WGS) entry which is preliminary data.</text>
</comment>
<accession>A0A9W9Z7P6</accession>
<evidence type="ECO:0000313" key="2">
    <source>
        <dbReference type="EMBL" id="KAJ7374949.1"/>
    </source>
</evidence>
<name>A0A9W9Z7P6_9CNID</name>
<dbReference type="OrthoDB" id="10253702at2759"/>
<dbReference type="SUPFAM" id="SSF55060">
    <property type="entry name" value="GHMP Kinase, C-terminal domain"/>
    <property type="match status" value="1"/>
</dbReference>
<proteinExistence type="predicted"/>
<evidence type="ECO:0000313" key="3">
    <source>
        <dbReference type="Proteomes" id="UP001163046"/>
    </source>
</evidence>
<keyword evidence="3" id="KW-1185">Reference proteome</keyword>
<dbReference type="InterPro" id="IPR036554">
    <property type="entry name" value="GHMP_kinase_C_sf"/>
</dbReference>